<dbReference type="CDD" id="cd00519">
    <property type="entry name" value="Lipase_3"/>
    <property type="match status" value="1"/>
</dbReference>
<dbReference type="PANTHER" id="PTHR46640:SF1">
    <property type="entry name" value="FUNGAL LIPASE-LIKE DOMAIN-CONTAINING PROTEIN-RELATED"/>
    <property type="match status" value="1"/>
</dbReference>
<evidence type="ECO:0000313" key="4">
    <source>
        <dbReference type="EMBL" id="KAF5674995.1"/>
    </source>
</evidence>
<dbReference type="AlphaFoldDB" id="A0A8H5TML9"/>
<sequence length="412" mass="45963">MRKPNTIMRSIVLDMPKLLIFQLIFITSCLALNPSSLLSHGSPNPDLPTTDGVSTSFFASLERLSRLVDIAYCIGTTGVRRPFDCASRCNEFPTLELINTWNTGPLLSDSCGYIAVDHGIKQRDHSDPFNVVEPAILVAFRGTYSIANTIVDLSTIPQEYVPYPSPDHGGGEPPEEPKHKCTNCTVHMGFLASWKNARRQVLPQLRQLKLQYPFYPVQLVGHSLGGSVACLAALELKVSLGWEDVIVTTFGEPRVGNEGLSRFVDEAFHLDGQDNLEGREYRRVTHKEDPVPLLPLGEWGYKSHAGEVYIAKQELSPSESDIYLCIGDNDPKCISGADDALWMNIRRLFHTKPLLTTSDKLAESNGFPSRFKLWQLLFAHRDYFWRLGLCVPGGDPADWGRGRYGSPETEEL</sequence>
<comment type="caution">
    <text evidence="4">The sequence shown here is derived from an EMBL/GenBank/DDBJ whole genome shotgun (WGS) entry which is preliminary data.</text>
</comment>
<dbReference type="GO" id="GO:0016787">
    <property type="term" value="F:hydrolase activity"/>
    <property type="evidence" value="ECO:0007669"/>
    <property type="project" value="UniProtKB-KW"/>
</dbReference>
<evidence type="ECO:0000259" key="3">
    <source>
        <dbReference type="Pfam" id="PF01764"/>
    </source>
</evidence>
<evidence type="ECO:0000256" key="2">
    <source>
        <dbReference type="ARBA" id="ARBA00022801"/>
    </source>
</evidence>
<dbReference type="Pfam" id="PF01764">
    <property type="entry name" value="Lipase_3"/>
    <property type="match status" value="1"/>
</dbReference>
<organism evidence="4 5">
    <name type="scientific">Fusarium heterosporum</name>
    <dbReference type="NCBI Taxonomy" id="42747"/>
    <lineage>
        <taxon>Eukaryota</taxon>
        <taxon>Fungi</taxon>
        <taxon>Dikarya</taxon>
        <taxon>Ascomycota</taxon>
        <taxon>Pezizomycotina</taxon>
        <taxon>Sordariomycetes</taxon>
        <taxon>Hypocreomycetidae</taxon>
        <taxon>Hypocreales</taxon>
        <taxon>Nectriaceae</taxon>
        <taxon>Fusarium</taxon>
        <taxon>Fusarium heterosporum species complex</taxon>
    </lineage>
</organism>
<dbReference type="OrthoDB" id="438440at2759"/>
<evidence type="ECO:0000256" key="1">
    <source>
        <dbReference type="ARBA" id="ARBA00022729"/>
    </source>
</evidence>
<keyword evidence="1" id="KW-0732">Signal</keyword>
<dbReference type="Gene3D" id="3.40.50.1820">
    <property type="entry name" value="alpha/beta hydrolase"/>
    <property type="match status" value="1"/>
</dbReference>
<dbReference type="GO" id="GO:0006629">
    <property type="term" value="P:lipid metabolic process"/>
    <property type="evidence" value="ECO:0007669"/>
    <property type="project" value="InterPro"/>
</dbReference>
<dbReference type="PANTHER" id="PTHR46640">
    <property type="entry name" value="TRIACYLGLYCEROL LIPASE, PUTATIVE (AFU_ORTHOLOGUE AFUA_6G06510)-RELATED"/>
    <property type="match status" value="1"/>
</dbReference>
<accession>A0A8H5TML9</accession>
<proteinExistence type="predicted"/>
<reference evidence="4 5" key="1">
    <citation type="submission" date="2020-05" db="EMBL/GenBank/DDBJ databases">
        <title>Identification and distribution of gene clusters putatively required for synthesis of sphingolipid metabolism inhibitors in phylogenetically diverse species of the filamentous fungus Fusarium.</title>
        <authorList>
            <person name="Kim H.-S."/>
            <person name="Busman M."/>
            <person name="Brown D.W."/>
            <person name="Divon H."/>
            <person name="Uhlig S."/>
            <person name="Proctor R.H."/>
        </authorList>
    </citation>
    <scope>NUCLEOTIDE SEQUENCE [LARGE SCALE GENOMIC DNA]</scope>
    <source>
        <strain evidence="4 5">NRRL 20693</strain>
    </source>
</reference>
<evidence type="ECO:0000313" key="5">
    <source>
        <dbReference type="Proteomes" id="UP000567885"/>
    </source>
</evidence>
<dbReference type="InterPro" id="IPR002921">
    <property type="entry name" value="Fungal_lipase-type"/>
</dbReference>
<gene>
    <name evidence="4" type="ORF">FHETE_2746</name>
</gene>
<protein>
    <submittedName>
        <fullName evidence="4">Triacylglycerol lipase</fullName>
    </submittedName>
</protein>
<keyword evidence="2" id="KW-0378">Hydrolase</keyword>
<keyword evidence="5" id="KW-1185">Reference proteome</keyword>
<dbReference type="InterPro" id="IPR029058">
    <property type="entry name" value="AB_hydrolase_fold"/>
</dbReference>
<dbReference type="Proteomes" id="UP000567885">
    <property type="component" value="Unassembled WGS sequence"/>
</dbReference>
<dbReference type="PROSITE" id="PS51257">
    <property type="entry name" value="PROKAR_LIPOPROTEIN"/>
    <property type="match status" value="1"/>
</dbReference>
<dbReference type="SUPFAM" id="SSF53474">
    <property type="entry name" value="alpha/beta-Hydrolases"/>
    <property type="match status" value="1"/>
</dbReference>
<dbReference type="EMBL" id="JAAGWQ010000044">
    <property type="protein sequence ID" value="KAF5674995.1"/>
    <property type="molecule type" value="Genomic_DNA"/>
</dbReference>
<feature type="domain" description="Fungal lipase-type" evidence="3">
    <location>
        <begin position="138"/>
        <end position="296"/>
    </location>
</feature>
<name>A0A8H5TML9_FUSHE</name>
<dbReference type="InterPro" id="IPR051299">
    <property type="entry name" value="AB_hydrolase_lip/est"/>
</dbReference>